<gene>
    <name evidence="11" type="primary">fni</name>
    <name evidence="14" type="ORF">BDZ31_001408</name>
</gene>
<feature type="binding site" evidence="11">
    <location>
        <position position="174"/>
    </location>
    <ligand>
        <name>Mg(2+)</name>
        <dbReference type="ChEBI" id="CHEBI:18420"/>
    </ligand>
</feature>
<evidence type="ECO:0000256" key="12">
    <source>
        <dbReference type="SAM" id="MobiDB-lite"/>
    </source>
</evidence>
<feature type="binding site" evidence="11">
    <location>
        <position position="205"/>
    </location>
    <ligand>
        <name>FMN</name>
        <dbReference type="ChEBI" id="CHEBI:58210"/>
    </ligand>
</feature>
<comment type="function">
    <text evidence="11">Involved in the biosynthesis of isoprenoids. Catalyzes the 1,3-allylic rearrangement of the homoallylic substrate isopentenyl (IPP) to its allylic isomer, dimethylallyl diphosphate (DMAPP).</text>
</comment>
<evidence type="ECO:0000313" key="15">
    <source>
        <dbReference type="Proteomes" id="UP000585272"/>
    </source>
</evidence>
<proteinExistence type="inferred from homology"/>
<comment type="cofactor">
    <cofactor evidence="1 11">
        <name>FMN</name>
        <dbReference type="ChEBI" id="CHEBI:58210"/>
    </cofactor>
</comment>
<reference evidence="14 15" key="1">
    <citation type="submission" date="2020-08" db="EMBL/GenBank/DDBJ databases">
        <title>Genomic Encyclopedia of Archaeal and Bacterial Type Strains, Phase II (KMG-II): from individual species to whole genera.</title>
        <authorList>
            <person name="Goeker M."/>
        </authorList>
    </citation>
    <scope>NUCLEOTIDE SEQUENCE [LARGE SCALE GENOMIC DNA]</scope>
    <source>
        <strain evidence="14 15">DSM 23288</strain>
    </source>
</reference>
<dbReference type="GO" id="GO:0005737">
    <property type="term" value="C:cytoplasm"/>
    <property type="evidence" value="ECO:0007669"/>
    <property type="project" value="UniProtKB-SubCell"/>
</dbReference>
<evidence type="ECO:0000256" key="3">
    <source>
        <dbReference type="ARBA" id="ARBA00022630"/>
    </source>
</evidence>
<dbReference type="GO" id="GO:0008299">
    <property type="term" value="P:isoprenoid biosynthetic process"/>
    <property type="evidence" value="ECO:0007669"/>
    <property type="project" value="UniProtKB-UniRule"/>
</dbReference>
<feature type="binding site" evidence="11">
    <location>
        <begin position="74"/>
        <end position="76"/>
    </location>
    <ligand>
        <name>FMN</name>
        <dbReference type="ChEBI" id="CHEBI:58210"/>
    </ligand>
</feature>
<feature type="binding site" evidence="11">
    <location>
        <begin position="307"/>
        <end position="308"/>
    </location>
    <ligand>
        <name>FMN</name>
        <dbReference type="ChEBI" id="CHEBI:58210"/>
    </ligand>
</feature>
<evidence type="ECO:0000256" key="4">
    <source>
        <dbReference type="ARBA" id="ARBA00022643"/>
    </source>
</evidence>
<dbReference type="Pfam" id="PF01070">
    <property type="entry name" value="FMN_dh"/>
    <property type="match status" value="1"/>
</dbReference>
<dbReference type="PANTHER" id="PTHR43665">
    <property type="entry name" value="ISOPENTENYL-DIPHOSPHATE DELTA-ISOMERASE"/>
    <property type="match status" value="1"/>
</dbReference>
<dbReference type="GO" id="GO:0000287">
    <property type="term" value="F:magnesium ion binding"/>
    <property type="evidence" value="ECO:0007669"/>
    <property type="project" value="UniProtKB-UniRule"/>
</dbReference>
<keyword evidence="4 11" id="KW-0288">FMN</keyword>
<feature type="binding site" evidence="11">
    <location>
        <begin position="104"/>
        <end position="106"/>
    </location>
    <ligand>
        <name>substrate</name>
    </ligand>
</feature>
<keyword evidence="5 11" id="KW-0479">Metal-binding</keyword>
<comment type="similarity">
    <text evidence="11">Belongs to the IPP isomerase type 2 family.</text>
</comment>
<evidence type="ECO:0000256" key="9">
    <source>
        <dbReference type="ARBA" id="ARBA00023235"/>
    </source>
</evidence>
<dbReference type="GO" id="GO:0070402">
    <property type="term" value="F:NADPH binding"/>
    <property type="evidence" value="ECO:0007669"/>
    <property type="project" value="UniProtKB-UniRule"/>
</dbReference>
<dbReference type="InterPro" id="IPR000262">
    <property type="entry name" value="FMN-dep_DH"/>
</dbReference>
<feature type="domain" description="FMN-dependent dehydrogenase" evidence="13">
    <location>
        <begin position="190"/>
        <end position="350"/>
    </location>
</feature>
<dbReference type="GO" id="GO:0004452">
    <property type="term" value="F:isopentenyl-diphosphate delta-isomerase activity"/>
    <property type="evidence" value="ECO:0007669"/>
    <property type="project" value="UniProtKB-UniRule"/>
</dbReference>
<feature type="binding site" evidence="11">
    <location>
        <position position="133"/>
    </location>
    <ligand>
        <name>FMN</name>
        <dbReference type="ChEBI" id="CHEBI:58210"/>
    </ligand>
</feature>
<dbReference type="GO" id="GO:0010181">
    <property type="term" value="F:FMN binding"/>
    <property type="evidence" value="ECO:0007669"/>
    <property type="project" value="UniProtKB-UniRule"/>
</dbReference>
<feature type="compositionally biased region" description="Polar residues" evidence="12">
    <location>
        <begin position="1"/>
        <end position="11"/>
    </location>
</feature>
<dbReference type="Gene3D" id="3.20.20.70">
    <property type="entry name" value="Aldolase class I"/>
    <property type="match status" value="1"/>
</dbReference>
<evidence type="ECO:0000256" key="10">
    <source>
        <dbReference type="ARBA" id="ARBA00025810"/>
    </source>
</evidence>
<evidence type="ECO:0000256" key="6">
    <source>
        <dbReference type="ARBA" id="ARBA00022842"/>
    </source>
</evidence>
<comment type="subcellular location">
    <subcellularLocation>
        <location evidence="11">Cytoplasm</location>
    </subcellularLocation>
</comment>
<feature type="region of interest" description="Disordered" evidence="12">
    <location>
        <begin position="1"/>
        <end position="27"/>
    </location>
</feature>
<comment type="caution">
    <text evidence="14">The sequence shown here is derived from an EMBL/GenBank/DDBJ whole genome shotgun (WGS) entry which is preliminary data.</text>
</comment>
<feature type="binding site" evidence="11">
    <location>
        <position position="104"/>
    </location>
    <ligand>
        <name>FMN</name>
        <dbReference type="ChEBI" id="CHEBI:58210"/>
    </ligand>
</feature>
<name>A0A840IBY0_9ACTN</name>
<evidence type="ECO:0000256" key="2">
    <source>
        <dbReference type="ARBA" id="ARBA00022490"/>
    </source>
</evidence>
<keyword evidence="2 11" id="KW-0963">Cytoplasm</keyword>
<accession>A0A840IBY0</accession>
<protein>
    <recommendedName>
        <fullName evidence="11">Isopentenyl-diphosphate delta-isomerase</fullName>
        <shortName evidence="11">IPP isomerase</shortName>
        <ecNumber evidence="11">5.3.3.2</ecNumber>
    </recommendedName>
    <alternativeName>
        <fullName evidence="11">Isopentenyl diphosphate:dimethylallyl diphosphate isomerase</fullName>
    </alternativeName>
    <alternativeName>
        <fullName evidence="11">Isopentenyl pyrophosphate isomerase</fullName>
    </alternativeName>
    <alternativeName>
        <fullName evidence="11">Type 2 isopentenyl diphosphate isomerase</fullName>
        <shortName evidence="11">IDI-2</shortName>
    </alternativeName>
</protein>
<evidence type="ECO:0000313" key="14">
    <source>
        <dbReference type="EMBL" id="MBB4661835.1"/>
    </source>
</evidence>
<dbReference type="PANTHER" id="PTHR43665:SF1">
    <property type="entry name" value="ISOPENTENYL-DIPHOSPHATE DELTA-ISOMERASE"/>
    <property type="match status" value="1"/>
</dbReference>
<dbReference type="NCBIfam" id="TIGR02151">
    <property type="entry name" value="IPP_isom_2"/>
    <property type="match status" value="1"/>
</dbReference>
<keyword evidence="6 11" id="KW-0460">Magnesium</keyword>
<organism evidence="14 15">
    <name type="scientific">Conexibacter arvalis</name>
    <dbReference type="NCBI Taxonomy" id="912552"/>
    <lineage>
        <taxon>Bacteria</taxon>
        <taxon>Bacillati</taxon>
        <taxon>Actinomycetota</taxon>
        <taxon>Thermoleophilia</taxon>
        <taxon>Solirubrobacterales</taxon>
        <taxon>Conexibacteraceae</taxon>
        <taxon>Conexibacter</taxon>
    </lineage>
</organism>
<dbReference type="InterPro" id="IPR011179">
    <property type="entry name" value="IPdP_isomerase"/>
</dbReference>
<evidence type="ECO:0000256" key="8">
    <source>
        <dbReference type="ARBA" id="ARBA00023229"/>
    </source>
</evidence>
<comment type="caution">
    <text evidence="11">Lacks conserved residue(s) required for the propagation of feature annotation.</text>
</comment>
<dbReference type="CDD" id="cd02811">
    <property type="entry name" value="IDI-2_FMN"/>
    <property type="match status" value="1"/>
</dbReference>
<dbReference type="HAMAP" id="MF_00354">
    <property type="entry name" value="Idi_2"/>
    <property type="match status" value="1"/>
</dbReference>
<comment type="cofactor">
    <cofactor evidence="11">
        <name>Mg(2+)</name>
        <dbReference type="ChEBI" id="CHEBI:18420"/>
    </cofactor>
</comment>
<dbReference type="SUPFAM" id="SSF51395">
    <property type="entry name" value="FMN-linked oxidoreductases"/>
    <property type="match status" value="1"/>
</dbReference>
<comment type="subunit">
    <text evidence="10 11">Homooctamer. Dimer of tetramers.</text>
</comment>
<keyword evidence="7 11" id="KW-0521">NADP</keyword>
<evidence type="ECO:0000256" key="7">
    <source>
        <dbReference type="ARBA" id="ARBA00022857"/>
    </source>
</evidence>
<evidence type="ECO:0000256" key="5">
    <source>
        <dbReference type="ARBA" id="ARBA00022723"/>
    </source>
</evidence>
<dbReference type="AlphaFoldDB" id="A0A840IBY0"/>
<feature type="binding site" evidence="11">
    <location>
        <begin position="286"/>
        <end position="288"/>
    </location>
    <ligand>
        <name>FMN</name>
        <dbReference type="ChEBI" id="CHEBI:58210"/>
    </ligand>
</feature>
<dbReference type="InterPro" id="IPR013785">
    <property type="entry name" value="Aldolase_TIM"/>
</dbReference>
<sequence>MSAAAGTTQGATLRARKEEHQRLAATDAVQTRTPPGWGDIHLVHEALPEVDLDAVSLETELLGRTLRAPLVIAGMTGGHDGATAVNAALARAAERHGLAIGLGSQRAALVDPTLEPTYAVVREHAPSAFVIGNVGAAQLVEQGGKGPLTLAQLRRTVEMIDADALAIHLNVLEESVQPEGDRRARGVADAIAELVGTLGVPVIVKETGAGIARTTAERLAALGVGALDVGGLGGTSFALVERLRAQLQHDQRGIELGEDLAEWGIPTAVSLAGARTAGLPLIATGGIRSGLDAAKALALGATAVGVARPLLLAALDGDAALDAWIGRFLETLRTVLQLTGCTTAAQLRERPLVVGGETRAWIDDLGYGPLRPAPAASEPGR</sequence>
<dbReference type="EC" id="5.3.3.2" evidence="11"/>
<feature type="binding site" evidence="11">
    <location>
        <begin position="16"/>
        <end position="17"/>
    </location>
    <ligand>
        <name>substrate</name>
    </ligand>
</feature>
<evidence type="ECO:0000259" key="13">
    <source>
        <dbReference type="Pfam" id="PF01070"/>
    </source>
</evidence>
<keyword evidence="8 11" id="KW-0414">Isoprene biosynthesis</keyword>
<keyword evidence="3 11" id="KW-0285">Flavoprotein</keyword>
<dbReference type="RefSeq" id="WP_183340327.1">
    <property type="nucleotide sequence ID" value="NZ_JACHNU010000001.1"/>
</dbReference>
<dbReference type="PIRSF" id="PIRSF003314">
    <property type="entry name" value="IPP_isomerase"/>
    <property type="match status" value="1"/>
</dbReference>
<feature type="binding site" evidence="11">
    <location>
        <position position="235"/>
    </location>
    <ligand>
        <name>FMN</name>
        <dbReference type="ChEBI" id="CHEBI:58210"/>
    </ligand>
</feature>
<evidence type="ECO:0000256" key="11">
    <source>
        <dbReference type="HAMAP-Rule" id="MF_00354"/>
    </source>
</evidence>
<dbReference type="EMBL" id="JACHNU010000001">
    <property type="protein sequence ID" value="MBB4661835.1"/>
    <property type="molecule type" value="Genomic_DNA"/>
</dbReference>
<evidence type="ECO:0000256" key="1">
    <source>
        <dbReference type="ARBA" id="ARBA00001917"/>
    </source>
</evidence>
<dbReference type="GO" id="GO:0016491">
    <property type="term" value="F:oxidoreductase activity"/>
    <property type="evidence" value="ECO:0007669"/>
    <property type="project" value="InterPro"/>
</dbReference>
<keyword evidence="9 11" id="KW-0413">Isomerase</keyword>
<keyword evidence="15" id="KW-1185">Reference proteome</keyword>
<comment type="catalytic activity">
    <reaction evidence="11">
        <text>isopentenyl diphosphate = dimethylallyl diphosphate</text>
        <dbReference type="Rhea" id="RHEA:23284"/>
        <dbReference type="ChEBI" id="CHEBI:57623"/>
        <dbReference type="ChEBI" id="CHEBI:128769"/>
        <dbReference type="EC" id="5.3.3.2"/>
    </reaction>
</comment>
<comment type="cofactor">
    <cofactor evidence="11">
        <name>NADPH</name>
        <dbReference type="ChEBI" id="CHEBI:57783"/>
    </cofactor>
</comment>
<dbReference type="Proteomes" id="UP000585272">
    <property type="component" value="Unassembled WGS sequence"/>
</dbReference>